<dbReference type="PRINTS" id="PR00455">
    <property type="entry name" value="HTHTETR"/>
</dbReference>
<feature type="DNA-binding region" description="H-T-H motif" evidence="4">
    <location>
        <begin position="66"/>
        <end position="85"/>
    </location>
</feature>
<comment type="caution">
    <text evidence="7">The sequence shown here is derived from an EMBL/GenBank/DDBJ whole genome shotgun (WGS) entry which is preliminary data.</text>
</comment>
<name>A0A0T6LSV4_WENVI</name>
<evidence type="ECO:0000256" key="3">
    <source>
        <dbReference type="ARBA" id="ARBA00023163"/>
    </source>
</evidence>
<dbReference type="PANTHER" id="PTHR30055">
    <property type="entry name" value="HTH-TYPE TRANSCRIPTIONAL REGULATOR RUTR"/>
    <property type="match status" value="1"/>
</dbReference>
<keyword evidence="2 4" id="KW-0238">DNA-binding</keyword>
<dbReference type="STRING" id="76728.AQ490_21780"/>
<dbReference type="GO" id="GO:0000976">
    <property type="term" value="F:transcription cis-regulatory region binding"/>
    <property type="evidence" value="ECO:0007669"/>
    <property type="project" value="TreeGrafter"/>
</dbReference>
<dbReference type="eggNOG" id="COG1309">
    <property type="taxonomic scope" value="Bacteria"/>
</dbReference>
<dbReference type="RefSeq" id="WP_018384523.1">
    <property type="nucleotide sequence ID" value="NZ_LLZU01000015.1"/>
</dbReference>
<evidence type="ECO:0000313" key="7">
    <source>
        <dbReference type="EMBL" id="KRV49126.1"/>
    </source>
</evidence>
<evidence type="ECO:0000256" key="4">
    <source>
        <dbReference type="PROSITE-ProRule" id="PRU00335"/>
    </source>
</evidence>
<accession>A0A0T6LSV4</accession>
<evidence type="ECO:0000256" key="2">
    <source>
        <dbReference type="ARBA" id="ARBA00023125"/>
    </source>
</evidence>
<sequence length="245" mass="25876">MTGAPDAAPPVSPDVPGDPPLPAAPAPAHGANPGAPRPERKGERTRRRILQAARRRFAQVGYDRATIRAIAADAGVDKSSVIQYFGTKQELFREAVHWTIPIAELTTPDPVRTVDNYLRGMMASWAADPDSPMAVLLRTSMTSDEAAELLNRHVTEQAIGPVAETIRAQDARLRAAMASAMMVGIATHRYLLRTPDLAGADLEDVLRLAGPVIRSLVAPDVAPSGHPPPPPDPAAPAAVPPSATA</sequence>
<feature type="domain" description="HTH tetR-type" evidence="6">
    <location>
        <begin position="43"/>
        <end position="103"/>
    </location>
</feature>
<dbReference type="OrthoDB" id="3210235at2"/>
<protein>
    <submittedName>
        <fullName evidence="7">TetR family transcriptional regulator</fullName>
    </submittedName>
</protein>
<dbReference type="Pfam" id="PF00440">
    <property type="entry name" value="TetR_N"/>
    <property type="match status" value="1"/>
</dbReference>
<dbReference type="Proteomes" id="UP000050867">
    <property type="component" value="Unassembled WGS sequence"/>
</dbReference>
<dbReference type="InterPro" id="IPR041678">
    <property type="entry name" value="TetR_C_16"/>
</dbReference>
<proteinExistence type="predicted"/>
<dbReference type="AlphaFoldDB" id="A0A0T6LSV4"/>
<reference evidence="7 8" key="1">
    <citation type="submission" date="2015-10" db="EMBL/GenBank/DDBJ databases">
        <title>Draft genome sequence of pyrrolomycin-producing Streptomyces vitaminophilus.</title>
        <authorList>
            <person name="Graham D.E."/>
            <person name="Mahan K.M."/>
            <person name="Klingeman D.M."/>
            <person name="Hettich R.L."/>
            <person name="Parry R.J."/>
        </authorList>
    </citation>
    <scope>NUCLEOTIDE SEQUENCE [LARGE SCALE GENOMIC DNA]</scope>
    <source>
        <strain evidence="7 8">ATCC 31673</strain>
    </source>
</reference>
<dbReference type="InterPro" id="IPR009057">
    <property type="entry name" value="Homeodomain-like_sf"/>
</dbReference>
<dbReference type="InterPro" id="IPR050109">
    <property type="entry name" value="HTH-type_TetR-like_transc_reg"/>
</dbReference>
<dbReference type="InterPro" id="IPR036271">
    <property type="entry name" value="Tet_transcr_reg_TetR-rel_C_sf"/>
</dbReference>
<keyword evidence="8" id="KW-1185">Reference proteome</keyword>
<dbReference type="PROSITE" id="PS50977">
    <property type="entry name" value="HTH_TETR_2"/>
    <property type="match status" value="1"/>
</dbReference>
<evidence type="ECO:0000256" key="5">
    <source>
        <dbReference type="SAM" id="MobiDB-lite"/>
    </source>
</evidence>
<dbReference type="SUPFAM" id="SSF48498">
    <property type="entry name" value="Tetracyclin repressor-like, C-terminal domain"/>
    <property type="match status" value="1"/>
</dbReference>
<dbReference type="PANTHER" id="PTHR30055:SF234">
    <property type="entry name" value="HTH-TYPE TRANSCRIPTIONAL REGULATOR BETI"/>
    <property type="match status" value="1"/>
</dbReference>
<feature type="region of interest" description="Disordered" evidence="5">
    <location>
        <begin position="219"/>
        <end position="245"/>
    </location>
</feature>
<keyword evidence="3" id="KW-0804">Transcription</keyword>
<dbReference type="Gene3D" id="1.10.10.60">
    <property type="entry name" value="Homeodomain-like"/>
    <property type="match status" value="1"/>
</dbReference>
<feature type="compositionally biased region" description="Pro residues" evidence="5">
    <location>
        <begin position="225"/>
        <end position="234"/>
    </location>
</feature>
<evidence type="ECO:0000256" key="1">
    <source>
        <dbReference type="ARBA" id="ARBA00023015"/>
    </source>
</evidence>
<evidence type="ECO:0000259" key="6">
    <source>
        <dbReference type="PROSITE" id="PS50977"/>
    </source>
</evidence>
<feature type="region of interest" description="Disordered" evidence="5">
    <location>
        <begin position="1"/>
        <end position="45"/>
    </location>
</feature>
<dbReference type="EMBL" id="LLZU01000015">
    <property type="protein sequence ID" value="KRV49126.1"/>
    <property type="molecule type" value="Genomic_DNA"/>
</dbReference>
<gene>
    <name evidence="7" type="ORF">AQ490_21780</name>
</gene>
<dbReference type="Gene3D" id="1.10.357.10">
    <property type="entry name" value="Tetracycline Repressor, domain 2"/>
    <property type="match status" value="1"/>
</dbReference>
<keyword evidence="1" id="KW-0805">Transcription regulation</keyword>
<dbReference type="InterPro" id="IPR001647">
    <property type="entry name" value="HTH_TetR"/>
</dbReference>
<organism evidence="7 8">
    <name type="scientific">Wenjunlia vitaminophila</name>
    <name type="common">Streptomyces vitaminophilus</name>
    <dbReference type="NCBI Taxonomy" id="76728"/>
    <lineage>
        <taxon>Bacteria</taxon>
        <taxon>Bacillati</taxon>
        <taxon>Actinomycetota</taxon>
        <taxon>Actinomycetes</taxon>
        <taxon>Kitasatosporales</taxon>
        <taxon>Streptomycetaceae</taxon>
        <taxon>Wenjunlia</taxon>
    </lineage>
</organism>
<dbReference type="SUPFAM" id="SSF46689">
    <property type="entry name" value="Homeodomain-like"/>
    <property type="match status" value="1"/>
</dbReference>
<dbReference type="GO" id="GO:0003700">
    <property type="term" value="F:DNA-binding transcription factor activity"/>
    <property type="evidence" value="ECO:0007669"/>
    <property type="project" value="TreeGrafter"/>
</dbReference>
<dbReference type="Pfam" id="PF17920">
    <property type="entry name" value="TetR_C_16"/>
    <property type="match status" value="1"/>
</dbReference>
<feature type="compositionally biased region" description="Low complexity" evidence="5">
    <location>
        <begin position="235"/>
        <end position="245"/>
    </location>
</feature>
<feature type="compositionally biased region" description="Pro residues" evidence="5">
    <location>
        <begin position="7"/>
        <end position="25"/>
    </location>
</feature>
<evidence type="ECO:0000313" key="8">
    <source>
        <dbReference type="Proteomes" id="UP000050867"/>
    </source>
</evidence>